<dbReference type="GO" id="GO:0044550">
    <property type="term" value="P:secondary metabolite biosynthetic process"/>
    <property type="evidence" value="ECO:0007669"/>
    <property type="project" value="TreeGrafter"/>
</dbReference>
<keyword evidence="4" id="KW-0808">Transferase</keyword>
<keyword evidence="6" id="KW-0472">Membrane</keyword>
<dbReference type="SMART" id="SM00823">
    <property type="entry name" value="PKS_PP"/>
    <property type="match status" value="1"/>
</dbReference>
<keyword evidence="6" id="KW-1133">Transmembrane helix</keyword>
<dbReference type="OrthoDB" id="416786at2759"/>
<dbReference type="InterPro" id="IPR023213">
    <property type="entry name" value="CAT-like_dom_sf"/>
</dbReference>
<dbReference type="InterPro" id="IPR006162">
    <property type="entry name" value="Ppantetheine_attach_site"/>
</dbReference>
<dbReference type="InterPro" id="IPR036736">
    <property type="entry name" value="ACP-like_sf"/>
</dbReference>
<dbReference type="InterPro" id="IPR001242">
    <property type="entry name" value="Condensation_dom"/>
</dbReference>
<gene>
    <name evidence="8" type="ORF">BDV24DRAFT_147245</name>
</gene>
<dbReference type="FunFam" id="3.40.50.12780:FF:000014">
    <property type="entry name" value="Nonribosomal peptide synthetase 1"/>
    <property type="match status" value="1"/>
</dbReference>
<evidence type="ECO:0000313" key="8">
    <source>
        <dbReference type="EMBL" id="KAE8347156.1"/>
    </source>
</evidence>
<dbReference type="Gene3D" id="3.30.559.10">
    <property type="entry name" value="Chloramphenicol acetyltransferase-like domain"/>
    <property type="match status" value="1"/>
</dbReference>
<dbReference type="Pfam" id="PF00501">
    <property type="entry name" value="AMP-binding"/>
    <property type="match status" value="1"/>
</dbReference>
<keyword evidence="2" id="KW-0597">Phosphoprotein</keyword>
<dbReference type="GO" id="GO:0031177">
    <property type="term" value="F:phosphopantetheine binding"/>
    <property type="evidence" value="ECO:0007669"/>
    <property type="project" value="InterPro"/>
</dbReference>
<dbReference type="PROSITE" id="PS50075">
    <property type="entry name" value="CARRIER"/>
    <property type="match status" value="1"/>
</dbReference>
<dbReference type="AlphaFoldDB" id="A0A5N6YRB3"/>
<sequence>MLTTLDWDFVRVRNFPIPPTANTCIHALIDAQCKASPEAEAVCAWDGKLTYDELDRFSACLAAELMVLGVGPDQFVPVLFEKSKWTPVALLAVLRAGGAFVMLDPSHPKERLRDICDQAQASLIVCSDSLQTHSLQLITNVVTMGYEKAAVWSKLEDVPVPKSAVQPHHAVYAVFTSGSTGTPKGVVIEQSSWTTSALSLQGRLKVTASTRALIFASHAFDSSITDYLTTFLAGGCVCIPSESQRWNNLPEAVRQFQANWMQITPSVARLLKPTEIPTIKTLVLSGEALKSEDIDRWAHCVHLLNAYGPSECSVICSINGHVEPGSDPDNIGFASGAVFWVVDQNNINQLVPIGAIGELIIEGPVVGRCYLNDDERTQASFIDRPAWLQQLRAQDQDQAPIYRTGDLVRYQADGSLKYIGRKDSQIKLHGQRIELDETDRRQLREEASKLSWNDLLGISTKTTVKKYPSTKGEYQVQRLCADILGYDVDDVGMDDDFFHLGGDSIAAMKLTSNARLQGLSITVLEIFENPILSSLAQILRPLHFRVPARTVTQASSMGDTNHLDLDDLDSPQLGYSRDEIVALMPATECQFHMANKPPVYWFLDIDEPLDVEMLRVACETLIQRHAILRTVFTLSGEQPIQVILKHVAVTVNEVSVQGEDAIAAARSWSCRDSDDNPPYVDRPQIAFALVQGDGNSPQHVLIIKLSHAQYDGWCLQTLFQDLLGLYHDIQVSVPLEFAEYSSFCHNTLKPWGLSYWQSLLGGSTVTPALPSSPMRNSDSVSRILSSKSLPLVDTPSGISMATIGKAAWATVLARWHRLQDVVFGQLVTGRNIELDGVEHVVGCCINYIPVRIKLHKPQSVLELLHQVQSQHLQAMPYETVEFGAIAKRLDWPSNIQFGALISALVTPIAVLLQVIHLTFHRRS</sequence>
<keyword evidence="6" id="KW-0812">Transmembrane</keyword>
<dbReference type="SUPFAM" id="SSF52777">
    <property type="entry name" value="CoA-dependent acyltransferases"/>
    <property type="match status" value="2"/>
</dbReference>
<protein>
    <recommendedName>
        <fullName evidence="7">Carrier domain-containing protein</fullName>
    </recommendedName>
</protein>
<evidence type="ECO:0000259" key="7">
    <source>
        <dbReference type="PROSITE" id="PS50075"/>
    </source>
</evidence>
<comment type="similarity">
    <text evidence="5">Belongs to the NRP synthetase family.</text>
</comment>
<evidence type="ECO:0000256" key="6">
    <source>
        <dbReference type="SAM" id="Phobius"/>
    </source>
</evidence>
<feature type="domain" description="Carrier" evidence="7">
    <location>
        <begin position="470"/>
        <end position="543"/>
    </location>
</feature>
<evidence type="ECO:0000256" key="2">
    <source>
        <dbReference type="ARBA" id="ARBA00022553"/>
    </source>
</evidence>
<dbReference type="NCBIfam" id="TIGR01733">
    <property type="entry name" value="AA-adenyl-dom"/>
    <property type="match status" value="1"/>
</dbReference>
<feature type="transmembrane region" description="Helical" evidence="6">
    <location>
        <begin position="897"/>
        <end position="919"/>
    </location>
</feature>
<dbReference type="CDD" id="cd05918">
    <property type="entry name" value="A_NRPS_SidN3_like"/>
    <property type="match status" value="1"/>
</dbReference>
<dbReference type="Proteomes" id="UP000325558">
    <property type="component" value="Unassembled WGS sequence"/>
</dbReference>
<dbReference type="GO" id="GO:0016874">
    <property type="term" value="F:ligase activity"/>
    <property type="evidence" value="ECO:0007669"/>
    <property type="project" value="UniProtKB-KW"/>
</dbReference>
<dbReference type="Gene3D" id="2.30.38.10">
    <property type="entry name" value="Luciferase, Domain 3"/>
    <property type="match status" value="1"/>
</dbReference>
<dbReference type="PANTHER" id="PTHR45527">
    <property type="entry name" value="NONRIBOSOMAL PEPTIDE SYNTHETASE"/>
    <property type="match status" value="1"/>
</dbReference>
<evidence type="ECO:0000256" key="4">
    <source>
        <dbReference type="ARBA" id="ARBA00022679"/>
    </source>
</evidence>
<dbReference type="SUPFAM" id="SSF56801">
    <property type="entry name" value="Acetyl-CoA synthetase-like"/>
    <property type="match status" value="1"/>
</dbReference>
<dbReference type="Pfam" id="PF00550">
    <property type="entry name" value="PP-binding"/>
    <property type="match status" value="1"/>
</dbReference>
<dbReference type="Pfam" id="PF00668">
    <property type="entry name" value="Condensation"/>
    <property type="match status" value="1"/>
</dbReference>
<keyword evidence="3" id="KW-0436">Ligase</keyword>
<dbReference type="InterPro" id="IPR010071">
    <property type="entry name" value="AA_adenyl_dom"/>
</dbReference>
<dbReference type="GO" id="GO:0043041">
    <property type="term" value="P:amino acid activation for nonribosomal peptide biosynthetic process"/>
    <property type="evidence" value="ECO:0007669"/>
    <property type="project" value="TreeGrafter"/>
</dbReference>
<accession>A0A5N6YRB3</accession>
<proteinExistence type="inferred from homology"/>
<dbReference type="EMBL" id="ML737114">
    <property type="protein sequence ID" value="KAE8347156.1"/>
    <property type="molecule type" value="Genomic_DNA"/>
</dbReference>
<dbReference type="InterPro" id="IPR000873">
    <property type="entry name" value="AMP-dep_synth/lig_dom"/>
</dbReference>
<keyword evidence="1" id="KW-0596">Phosphopantetheine</keyword>
<dbReference type="PROSITE" id="PS00012">
    <property type="entry name" value="PHOSPHOPANTETHEINE"/>
    <property type="match status" value="1"/>
</dbReference>
<reference evidence="8" key="1">
    <citation type="submission" date="2019-04" db="EMBL/GenBank/DDBJ databases">
        <title>Friends and foes A comparative genomics study of 23 Aspergillus species from section Flavi.</title>
        <authorList>
            <consortium name="DOE Joint Genome Institute"/>
            <person name="Kjaerbolling I."/>
            <person name="Vesth T."/>
            <person name="Frisvad J.C."/>
            <person name="Nybo J.L."/>
            <person name="Theobald S."/>
            <person name="Kildgaard S."/>
            <person name="Isbrandt T."/>
            <person name="Kuo A."/>
            <person name="Sato A."/>
            <person name="Lyhne E.K."/>
            <person name="Kogle M.E."/>
            <person name="Wiebenga A."/>
            <person name="Kun R.S."/>
            <person name="Lubbers R.J."/>
            <person name="Makela M.R."/>
            <person name="Barry K."/>
            <person name="Chovatia M."/>
            <person name="Clum A."/>
            <person name="Daum C."/>
            <person name="Haridas S."/>
            <person name="He G."/>
            <person name="LaButti K."/>
            <person name="Lipzen A."/>
            <person name="Mondo S."/>
            <person name="Riley R."/>
            <person name="Salamov A."/>
            <person name="Simmons B.A."/>
            <person name="Magnuson J.K."/>
            <person name="Henrissat B."/>
            <person name="Mortensen U.H."/>
            <person name="Larsen T.O."/>
            <person name="Devries R.P."/>
            <person name="Grigoriev I.V."/>
            <person name="Machida M."/>
            <person name="Baker S.E."/>
            <person name="Andersen M.R."/>
        </authorList>
    </citation>
    <scope>NUCLEOTIDE SEQUENCE</scope>
    <source>
        <strain evidence="8">CBS 117612</strain>
    </source>
</reference>
<dbReference type="CDD" id="cd19542">
    <property type="entry name" value="CT_NRPS-like"/>
    <property type="match status" value="1"/>
</dbReference>
<dbReference type="FunFam" id="3.40.50.980:FF:000001">
    <property type="entry name" value="Non-ribosomal peptide synthetase"/>
    <property type="match status" value="1"/>
</dbReference>
<dbReference type="InterPro" id="IPR020806">
    <property type="entry name" value="PKS_PP-bd"/>
</dbReference>
<dbReference type="SUPFAM" id="SSF47336">
    <property type="entry name" value="ACP-like"/>
    <property type="match status" value="1"/>
</dbReference>
<evidence type="ECO:0000256" key="5">
    <source>
        <dbReference type="ARBA" id="ARBA00029454"/>
    </source>
</evidence>
<dbReference type="Gene3D" id="3.30.559.30">
    <property type="entry name" value="Nonribosomal peptide synthetase, condensation domain"/>
    <property type="match status" value="1"/>
</dbReference>
<dbReference type="InterPro" id="IPR009081">
    <property type="entry name" value="PP-bd_ACP"/>
</dbReference>
<dbReference type="GO" id="GO:0016740">
    <property type="term" value="F:transferase activity"/>
    <property type="evidence" value="ECO:0007669"/>
    <property type="project" value="UniProtKB-KW"/>
</dbReference>
<dbReference type="PANTHER" id="PTHR45527:SF12">
    <property type="entry name" value="NONRIBOSOMAL PEPTIDE SYNTHETASE IVOA"/>
    <property type="match status" value="1"/>
</dbReference>
<name>A0A5N6YRB3_9EURO</name>
<organism evidence="8">
    <name type="scientific">Aspergillus arachidicola</name>
    <dbReference type="NCBI Taxonomy" id="656916"/>
    <lineage>
        <taxon>Eukaryota</taxon>
        <taxon>Fungi</taxon>
        <taxon>Dikarya</taxon>
        <taxon>Ascomycota</taxon>
        <taxon>Pezizomycotina</taxon>
        <taxon>Eurotiomycetes</taxon>
        <taxon>Eurotiomycetidae</taxon>
        <taxon>Eurotiales</taxon>
        <taxon>Aspergillaceae</taxon>
        <taxon>Aspergillus</taxon>
        <taxon>Aspergillus subgen. Circumdati</taxon>
    </lineage>
</organism>
<dbReference type="GO" id="GO:0005737">
    <property type="term" value="C:cytoplasm"/>
    <property type="evidence" value="ECO:0007669"/>
    <property type="project" value="TreeGrafter"/>
</dbReference>
<dbReference type="Gene3D" id="3.40.50.980">
    <property type="match status" value="2"/>
</dbReference>
<evidence type="ECO:0000256" key="1">
    <source>
        <dbReference type="ARBA" id="ARBA00022450"/>
    </source>
</evidence>
<dbReference type="Gene3D" id="1.10.1200.10">
    <property type="entry name" value="ACP-like"/>
    <property type="match status" value="1"/>
</dbReference>
<evidence type="ECO:0000256" key="3">
    <source>
        <dbReference type="ARBA" id="ARBA00022598"/>
    </source>
</evidence>